<evidence type="ECO:0000313" key="1">
    <source>
        <dbReference type="EMBL" id="MBK9983394.1"/>
    </source>
</evidence>
<dbReference type="AlphaFoldDB" id="A0A9D7XNI0"/>
<dbReference type="Gene3D" id="2.40.160.50">
    <property type="entry name" value="membrane protein fhac: a member of the omp85/tpsb transporter family"/>
    <property type="match status" value="1"/>
</dbReference>
<evidence type="ECO:0000313" key="2">
    <source>
        <dbReference type="Proteomes" id="UP000808337"/>
    </source>
</evidence>
<dbReference type="Proteomes" id="UP000808337">
    <property type="component" value="Unassembled WGS sequence"/>
</dbReference>
<dbReference type="GO" id="GO:0019867">
    <property type="term" value="C:outer membrane"/>
    <property type="evidence" value="ECO:0007669"/>
    <property type="project" value="InterPro"/>
</dbReference>
<proteinExistence type="predicted"/>
<dbReference type="Gene3D" id="2.120.10.30">
    <property type="entry name" value="TolB, C-terminal domain"/>
    <property type="match status" value="1"/>
</dbReference>
<protein>
    <submittedName>
        <fullName evidence="1">BamA/TamA family outer membrane protein</fullName>
    </submittedName>
</protein>
<dbReference type="EMBL" id="JADKGY010000020">
    <property type="protein sequence ID" value="MBK9983394.1"/>
    <property type="molecule type" value="Genomic_DNA"/>
</dbReference>
<name>A0A9D7XNI0_9BACT</name>
<organism evidence="1 2">
    <name type="scientific">Candidatus Opimibacter skivensis</name>
    <dbReference type="NCBI Taxonomy" id="2982028"/>
    <lineage>
        <taxon>Bacteria</taxon>
        <taxon>Pseudomonadati</taxon>
        <taxon>Bacteroidota</taxon>
        <taxon>Saprospiria</taxon>
        <taxon>Saprospirales</taxon>
        <taxon>Saprospiraceae</taxon>
        <taxon>Candidatus Opimibacter</taxon>
    </lineage>
</organism>
<gene>
    <name evidence="1" type="ORF">IPP15_13585</name>
</gene>
<dbReference type="InterPro" id="IPR011042">
    <property type="entry name" value="6-blade_b-propeller_TolB-like"/>
</dbReference>
<accession>A0A9D7XNI0</accession>
<sequence>MEVKSIFRNDLDLSKQKLNVPIGRMRLSPHGNQLAYSINDHGRIKVVLYDMHSGEKQMLFRYGVRNFEQEADPNYPALAWKKEGNELTMIYERKDVIYQTTFDFDSAKIHTDKVSPEYQRIYDVDYWSNDTLMFAATTDGLADLYLYIPSTRESIRMTDDFYDDLDASVVHINDQRYVLFSSNRPDETLRKMELDSILPIGPFDLYLLSYHSGKGSLRRLTFTSGESERQARIAGPDKLICLTDRNGRWQRMQVSRLFDDPPVNTIITRYDRDILLHEYVPNSPVVIDWLEKWDKPYFQTSRVDSLQLYSGSSTDAPSLLLKDPKSVSSKQENNEDEIIDPGFLFQTKFPQPIATKPTTINVVKTPVEEVPSAIDTITNIDVLNWIKPSTSKGLGYKPGDLVPFIKTRVIASRLKFKLDYLNTTMDNDPLFGGLDSYAGNKREFEPSPLGFLIKGSVKDLLEDYIITGGARFPTTFNGSEYFLLFDNRKKRIDKEYALYRKSTIVPDPSEPNTLHRNQYVTTLGLIKYSYPFDVYNSLRLAATFRNDRSITLATDAGTLAKKTDDAQRFGLKLEWIFDNTRILDINSRLGTRAKAWVEVIKRFDLNLFESGPKLQFNKGFMTVLGFDARHYVSLDRRSLLAFRFTGATSLGSERILYYLGGVENWLFPAFDQGVNVPDKINFAYTGLAANMRGFKYNARNGSSVVLMNTELRIPVLQYLSRQKIRSSFLRNIQVVGFIDAGTAWHGPNPFSPENPLNTVVLTNPPTVEVTISYYRNPLIVGYGAGVRTILFGYLLKLDYGWNWETKTDRKPILHFSMGADF</sequence>
<comment type="caution">
    <text evidence="1">The sequence shown here is derived from an EMBL/GenBank/DDBJ whole genome shotgun (WGS) entry which is preliminary data.</text>
</comment>
<dbReference type="SUPFAM" id="SSF82171">
    <property type="entry name" value="DPP6 N-terminal domain-like"/>
    <property type="match status" value="1"/>
</dbReference>
<reference evidence="1 2" key="1">
    <citation type="submission" date="2020-10" db="EMBL/GenBank/DDBJ databases">
        <title>Connecting structure to function with the recovery of over 1000 high-quality activated sludge metagenome-assembled genomes encoding full-length rRNA genes using long-read sequencing.</title>
        <authorList>
            <person name="Singleton C.M."/>
            <person name="Petriglieri F."/>
            <person name="Kristensen J.M."/>
            <person name="Kirkegaard R.H."/>
            <person name="Michaelsen T.Y."/>
            <person name="Andersen M.H."/>
            <person name="Karst S.M."/>
            <person name="Dueholm M.S."/>
            <person name="Nielsen P.H."/>
            <person name="Albertsen M."/>
        </authorList>
    </citation>
    <scope>NUCLEOTIDE SEQUENCE [LARGE SCALE GENOMIC DNA]</scope>
    <source>
        <strain evidence="1">Ribe_18-Q3-R11-54_MAXAC.273</strain>
    </source>
</reference>